<protein>
    <submittedName>
        <fullName evidence="1">Uncharacterized protein</fullName>
    </submittedName>
</protein>
<dbReference type="Proteomes" id="UP000823773">
    <property type="component" value="Unassembled WGS sequence"/>
</dbReference>
<evidence type="ECO:0000313" key="2">
    <source>
        <dbReference type="Proteomes" id="UP000823773"/>
    </source>
</evidence>
<keyword evidence="2" id="KW-1185">Reference proteome</keyword>
<proteinExistence type="predicted"/>
<gene>
    <name evidence="1" type="ORF">J2Z19_003239</name>
</gene>
<comment type="caution">
    <text evidence="1">The sequence shown here is derived from an EMBL/GenBank/DDBJ whole genome shotgun (WGS) entry which is preliminary data.</text>
</comment>
<evidence type="ECO:0000313" key="1">
    <source>
        <dbReference type="EMBL" id="MBP1873524.1"/>
    </source>
</evidence>
<name>A0ACC5SYQ6_ENSAD</name>
<sequence>MLLFTDVHLGAAEFTTMPPALRTEAVRLAFERGMKPSVFAKAVERPVSEILQAAAETHAVRLHPQCVEQEVGEPSENTEVVVPVRLPRKTASAVLRLIVEAGGKGLAASADTLSRTLGVGSRHVNASMNRLIADDLIYRLRPPHGTSPTVWAATEVGQAAHSELIQRGEP</sequence>
<reference evidence="1" key="1">
    <citation type="submission" date="2021-03" db="EMBL/GenBank/DDBJ databases">
        <title>Genomic Encyclopedia of Type Strains, Phase IV (KMG-IV): sequencing the most valuable type-strain genomes for metagenomic binning, comparative biology and taxonomic classification.</title>
        <authorList>
            <person name="Goeker M."/>
        </authorList>
    </citation>
    <scope>NUCLEOTIDE SEQUENCE</scope>
    <source>
        <strain evidence="1">DSM 18131</strain>
    </source>
</reference>
<organism evidence="1 2">
    <name type="scientific">Ensifer adhaerens</name>
    <name type="common">Sinorhizobium morelense</name>
    <dbReference type="NCBI Taxonomy" id="106592"/>
    <lineage>
        <taxon>Bacteria</taxon>
        <taxon>Pseudomonadati</taxon>
        <taxon>Pseudomonadota</taxon>
        <taxon>Alphaproteobacteria</taxon>
        <taxon>Hyphomicrobiales</taxon>
        <taxon>Rhizobiaceae</taxon>
        <taxon>Sinorhizobium/Ensifer group</taxon>
        <taxon>Ensifer</taxon>
    </lineage>
</organism>
<accession>A0ACC5SYQ6</accession>
<dbReference type="EMBL" id="JAGGJR010000004">
    <property type="protein sequence ID" value="MBP1873524.1"/>
    <property type="molecule type" value="Genomic_DNA"/>
</dbReference>